<protein>
    <recommendedName>
        <fullName evidence="8">Transporter</fullName>
    </recommendedName>
</protein>
<feature type="binding site" evidence="6">
    <location>
        <position position="393"/>
    </location>
    <ligand>
        <name>Na(+)</name>
        <dbReference type="ChEBI" id="CHEBI:29101"/>
        <label>1</label>
    </ligand>
</feature>
<dbReference type="InterPro" id="IPR000175">
    <property type="entry name" value="Na/ntran_symport"/>
</dbReference>
<dbReference type="GO" id="GO:0046872">
    <property type="term" value="F:metal ion binding"/>
    <property type="evidence" value="ECO:0007669"/>
    <property type="project" value="UniProtKB-KW"/>
</dbReference>
<name>A0A7K8LG06_9AVES</name>
<evidence type="ECO:0000256" key="4">
    <source>
        <dbReference type="ARBA" id="ARBA00022989"/>
    </source>
</evidence>
<feature type="non-terminal residue" evidence="10">
    <location>
        <position position="1"/>
    </location>
</feature>
<evidence type="ECO:0000256" key="3">
    <source>
        <dbReference type="ARBA" id="ARBA00022692"/>
    </source>
</evidence>
<organism evidence="10 11">
    <name type="scientific">Ardeotis kori</name>
    <dbReference type="NCBI Taxonomy" id="89386"/>
    <lineage>
        <taxon>Eukaryota</taxon>
        <taxon>Metazoa</taxon>
        <taxon>Chordata</taxon>
        <taxon>Craniata</taxon>
        <taxon>Vertebrata</taxon>
        <taxon>Euteleostomi</taxon>
        <taxon>Archelosauria</taxon>
        <taxon>Archosauria</taxon>
        <taxon>Dinosauria</taxon>
        <taxon>Saurischia</taxon>
        <taxon>Theropoda</taxon>
        <taxon>Coelurosauria</taxon>
        <taxon>Aves</taxon>
        <taxon>Neognathae</taxon>
        <taxon>Neoaves</taxon>
        <taxon>Otidimorphae</taxon>
        <taxon>Otidiformes</taxon>
        <taxon>Otididae</taxon>
        <taxon>Ardeotis</taxon>
    </lineage>
</organism>
<feature type="binding site" evidence="6">
    <location>
        <position position="34"/>
    </location>
    <ligand>
        <name>Na(+)</name>
        <dbReference type="ChEBI" id="CHEBI:29101"/>
        <label>1</label>
    </ligand>
</feature>
<evidence type="ECO:0000256" key="8">
    <source>
        <dbReference type="RuleBase" id="RU003732"/>
    </source>
</evidence>
<evidence type="ECO:0000256" key="7">
    <source>
        <dbReference type="PIRSR" id="PIRSR600175-2"/>
    </source>
</evidence>
<dbReference type="Proteomes" id="UP000560386">
    <property type="component" value="Unassembled WGS sequence"/>
</dbReference>
<dbReference type="PROSITE" id="PS50267">
    <property type="entry name" value="NA_NEUROTRAN_SYMP_3"/>
    <property type="match status" value="1"/>
</dbReference>
<reference evidence="10 11" key="1">
    <citation type="submission" date="2019-09" db="EMBL/GenBank/DDBJ databases">
        <title>Bird 10,000 Genomes (B10K) Project - Family phase.</title>
        <authorList>
            <person name="Zhang G."/>
        </authorList>
    </citation>
    <scope>NUCLEOTIDE SEQUENCE [LARGE SCALE GENOMIC DNA]</scope>
    <source>
        <strain evidence="10">B10K-CU-031-01</strain>
        <tissue evidence="10">Muscle</tissue>
    </source>
</reference>
<feature type="transmembrane region" description="Helical" evidence="9">
    <location>
        <begin position="322"/>
        <end position="348"/>
    </location>
</feature>
<dbReference type="PROSITE" id="PS00610">
    <property type="entry name" value="NA_NEUROTRAN_SYMP_1"/>
    <property type="match status" value="1"/>
</dbReference>
<feature type="non-terminal residue" evidence="10">
    <location>
        <position position="398"/>
    </location>
</feature>
<sequence length="398" mass="42444">PGPLPQPETPAPSPPRETWAGKYEFLLSCLGYCVGLGHVWRFPYLCYRNGGGVFLIPYFIMLLVTGLPLFLMELSLGQYGAAGPITVWKCCPLLRGVGVAMLIVSSLVSLYYNVVVAWALYYLGSSFQSPLPWSCRAPRNRDLCQVGVCGNTSGSAGWVSASEVFWNEEVLGVTHSSGLGDPGPVQWALALCLLAAWALIFLLMLKGIRSVGKVRGSAAGAAGGCGAGGAGPSPACPAQVMYFRATFPYLVILILIIRGATLQGSLSGVRFYLSSDWSRLQSAQVWSDAASQIFYSLGIGFGGLLSMASYNKFDNNVIRDTLVIAIGNCCTSLFAGFAIFSVLGHMAWRKQVPVGSVVESGPGLAFVAYPEALSLLPGSPFWSILFFLMLLTLGVDTL</sequence>
<keyword evidence="5 9" id="KW-0472">Membrane</keyword>
<feature type="transmembrane region" description="Helical" evidence="9">
    <location>
        <begin position="52"/>
        <end position="72"/>
    </location>
</feature>
<dbReference type="AlphaFoldDB" id="A0A7K8LG06"/>
<dbReference type="PANTHER" id="PTHR11616:SF318">
    <property type="entry name" value="TRANSPORTER"/>
    <property type="match status" value="1"/>
</dbReference>
<evidence type="ECO:0000256" key="2">
    <source>
        <dbReference type="ARBA" id="ARBA00022448"/>
    </source>
</evidence>
<proteinExistence type="inferred from homology"/>
<feature type="binding site" evidence="6">
    <location>
        <position position="296"/>
    </location>
    <ligand>
        <name>Na(+)</name>
        <dbReference type="ChEBI" id="CHEBI:29101"/>
        <label>1</label>
    </ligand>
</feature>
<keyword evidence="7" id="KW-1015">Disulfide bond</keyword>
<evidence type="ECO:0000256" key="5">
    <source>
        <dbReference type="ARBA" id="ARBA00023136"/>
    </source>
</evidence>
<comment type="caution">
    <text evidence="10">The sequence shown here is derived from an EMBL/GenBank/DDBJ whole genome shotgun (WGS) entry which is preliminary data.</text>
</comment>
<dbReference type="Pfam" id="PF00209">
    <property type="entry name" value="SNF"/>
    <property type="match status" value="2"/>
</dbReference>
<feature type="binding site" evidence="6">
    <location>
        <position position="396"/>
    </location>
    <ligand>
        <name>Na(+)</name>
        <dbReference type="ChEBI" id="CHEBI:29101"/>
        <label>1</label>
    </ligand>
</feature>
<keyword evidence="6" id="KW-0479">Metal-binding</keyword>
<dbReference type="PANTHER" id="PTHR11616">
    <property type="entry name" value="SODIUM/CHLORIDE DEPENDENT TRANSPORTER"/>
    <property type="match status" value="1"/>
</dbReference>
<keyword evidence="8" id="KW-0769">Symport</keyword>
<evidence type="ECO:0000256" key="9">
    <source>
        <dbReference type="SAM" id="Phobius"/>
    </source>
</evidence>
<feature type="transmembrane region" description="Helical" evidence="9">
    <location>
        <begin position="379"/>
        <end position="395"/>
    </location>
</feature>
<dbReference type="PRINTS" id="PR00176">
    <property type="entry name" value="NANEUSMPORT"/>
</dbReference>
<evidence type="ECO:0000313" key="11">
    <source>
        <dbReference type="Proteomes" id="UP000560386"/>
    </source>
</evidence>
<keyword evidence="3 8" id="KW-0812">Transmembrane</keyword>
<gene>
    <name evidence="10" type="primary">Slc6a7_1</name>
    <name evidence="10" type="ORF">ARDKOR_R06032</name>
</gene>
<dbReference type="EMBL" id="VWPR01001958">
    <property type="protein sequence ID" value="NXE28258.1"/>
    <property type="molecule type" value="Genomic_DNA"/>
</dbReference>
<feature type="transmembrane region" description="Helical" evidence="9">
    <location>
        <begin position="185"/>
        <end position="205"/>
    </location>
</feature>
<dbReference type="SUPFAM" id="SSF161070">
    <property type="entry name" value="SNF-like"/>
    <property type="match status" value="1"/>
</dbReference>
<dbReference type="InterPro" id="IPR037272">
    <property type="entry name" value="SNS_sf"/>
</dbReference>
<keyword evidence="11" id="KW-1185">Reference proteome</keyword>
<feature type="binding site" evidence="6">
    <location>
        <position position="328"/>
    </location>
    <ligand>
        <name>Na(+)</name>
        <dbReference type="ChEBI" id="CHEBI:29101"/>
        <label>1</label>
    </ligand>
</feature>
<feature type="transmembrane region" description="Helical" evidence="9">
    <location>
        <begin position="249"/>
        <end position="273"/>
    </location>
</feature>
<feature type="disulfide bond" evidence="7">
    <location>
        <begin position="135"/>
        <end position="144"/>
    </location>
</feature>
<dbReference type="GO" id="GO:0005283">
    <property type="term" value="F:amino acid:sodium symporter activity"/>
    <property type="evidence" value="ECO:0007669"/>
    <property type="project" value="TreeGrafter"/>
</dbReference>
<dbReference type="GO" id="GO:0089718">
    <property type="term" value="P:amino acid import across plasma membrane"/>
    <property type="evidence" value="ECO:0007669"/>
    <property type="project" value="TreeGrafter"/>
</dbReference>
<evidence type="ECO:0000313" key="10">
    <source>
        <dbReference type="EMBL" id="NXE28258.1"/>
    </source>
</evidence>
<feature type="transmembrane region" description="Helical" evidence="9">
    <location>
        <begin position="293"/>
        <end position="310"/>
    </location>
</feature>
<comment type="subcellular location">
    <subcellularLocation>
        <location evidence="1">Membrane</location>
        <topology evidence="1">Multi-pass membrane protein</topology>
    </subcellularLocation>
</comment>
<comment type="similarity">
    <text evidence="8">Belongs to the sodium:neurotransmitter symporter (SNF) (TC 2.A.22) family.</text>
</comment>
<dbReference type="GO" id="GO:0005886">
    <property type="term" value="C:plasma membrane"/>
    <property type="evidence" value="ECO:0007669"/>
    <property type="project" value="TreeGrafter"/>
</dbReference>
<keyword evidence="2 8" id="KW-0813">Transport</keyword>
<keyword evidence="4 9" id="KW-1133">Transmembrane helix</keyword>
<feature type="transmembrane region" description="Helical" evidence="9">
    <location>
        <begin position="93"/>
        <end position="123"/>
    </location>
</feature>
<evidence type="ECO:0000256" key="6">
    <source>
        <dbReference type="PIRSR" id="PIRSR600175-1"/>
    </source>
</evidence>
<evidence type="ECO:0000256" key="1">
    <source>
        <dbReference type="ARBA" id="ARBA00004141"/>
    </source>
</evidence>
<keyword evidence="6" id="KW-0915">Sodium</keyword>
<accession>A0A7K8LG06</accession>
<feature type="binding site" evidence="6">
    <location>
        <position position="31"/>
    </location>
    <ligand>
        <name>Na(+)</name>
        <dbReference type="ChEBI" id="CHEBI:29101"/>
        <label>1</label>
    </ligand>
</feature>